<dbReference type="EMBL" id="HBUE01227554">
    <property type="protein sequence ID" value="CAG6542938.1"/>
    <property type="molecule type" value="Transcribed_RNA"/>
</dbReference>
<dbReference type="AlphaFoldDB" id="A0A8D8PB49"/>
<protein>
    <submittedName>
        <fullName evidence="1">(northern house mosquito) hypothetical protein</fullName>
    </submittedName>
</protein>
<name>A0A8D8PB49_CULPI</name>
<evidence type="ECO:0000313" key="1">
    <source>
        <dbReference type="EMBL" id="CAG6595060.1"/>
    </source>
</evidence>
<proteinExistence type="predicted"/>
<reference evidence="1" key="1">
    <citation type="submission" date="2021-05" db="EMBL/GenBank/DDBJ databases">
        <authorList>
            <person name="Alioto T."/>
            <person name="Alioto T."/>
            <person name="Gomez Garrido J."/>
        </authorList>
    </citation>
    <scope>NUCLEOTIDE SEQUENCE</scope>
</reference>
<organism evidence="1">
    <name type="scientific">Culex pipiens</name>
    <name type="common">House mosquito</name>
    <dbReference type="NCBI Taxonomy" id="7175"/>
    <lineage>
        <taxon>Eukaryota</taxon>
        <taxon>Metazoa</taxon>
        <taxon>Ecdysozoa</taxon>
        <taxon>Arthropoda</taxon>
        <taxon>Hexapoda</taxon>
        <taxon>Insecta</taxon>
        <taxon>Pterygota</taxon>
        <taxon>Neoptera</taxon>
        <taxon>Endopterygota</taxon>
        <taxon>Diptera</taxon>
        <taxon>Nematocera</taxon>
        <taxon>Culicoidea</taxon>
        <taxon>Culicidae</taxon>
        <taxon>Culicinae</taxon>
        <taxon>Culicini</taxon>
        <taxon>Culex</taxon>
        <taxon>Culex</taxon>
    </lineage>
</organism>
<dbReference type="EMBL" id="HBUE01334307">
    <property type="protein sequence ID" value="CAG6595059.1"/>
    <property type="molecule type" value="Transcribed_RNA"/>
</dbReference>
<sequence>MTPRVPEIKWYSTWVDSSQSIPVFFTFFQDSMSLVQLKYFERFRTNTSLDEFPNTWLAVEQQVVVHPSLPYIVATHVAKDCPELSAYRSSSSFIYVSCP</sequence>
<dbReference type="EMBL" id="HBUE01334309">
    <property type="protein sequence ID" value="CAG6595060.1"/>
    <property type="molecule type" value="Transcribed_RNA"/>
</dbReference>
<dbReference type="EMBL" id="HBUE01227556">
    <property type="protein sequence ID" value="CAG6542939.1"/>
    <property type="molecule type" value="Transcribed_RNA"/>
</dbReference>
<accession>A0A8D8PB49</accession>